<proteinExistence type="predicted"/>
<keyword evidence="3" id="KW-1185">Reference proteome</keyword>
<dbReference type="Proteomes" id="UP000076532">
    <property type="component" value="Unassembled WGS sequence"/>
</dbReference>
<evidence type="ECO:0000313" key="2">
    <source>
        <dbReference type="EMBL" id="KZP15537.1"/>
    </source>
</evidence>
<feature type="region of interest" description="Disordered" evidence="1">
    <location>
        <begin position="35"/>
        <end position="54"/>
    </location>
</feature>
<dbReference type="AlphaFoldDB" id="A0A166E9K3"/>
<evidence type="ECO:0000313" key="3">
    <source>
        <dbReference type="Proteomes" id="UP000076532"/>
    </source>
</evidence>
<gene>
    <name evidence="2" type="ORF">FIBSPDRAFT_895700</name>
</gene>
<organism evidence="2 3">
    <name type="scientific">Athelia psychrophila</name>
    <dbReference type="NCBI Taxonomy" id="1759441"/>
    <lineage>
        <taxon>Eukaryota</taxon>
        <taxon>Fungi</taxon>
        <taxon>Dikarya</taxon>
        <taxon>Basidiomycota</taxon>
        <taxon>Agaricomycotina</taxon>
        <taxon>Agaricomycetes</taxon>
        <taxon>Agaricomycetidae</taxon>
        <taxon>Atheliales</taxon>
        <taxon>Atheliaceae</taxon>
        <taxon>Athelia</taxon>
    </lineage>
</organism>
<accession>A0A166E9K3</accession>
<dbReference type="OrthoDB" id="5976465at2759"/>
<dbReference type="EMBL" id="KV417603">
    <property type="protein sequence ID" value="KZP15537.1"/>
    <property type="molecule type" value="Genomic_DNA"/>
</dbReference>
<protein>
    <submittedName>
        <fullName evidence="2">Uncharacterized protein</fullName>
    </submittedName>
</protein>
<feature type="region of interest" description="Disordered" evidence="1">
    <location>
        <begin position="583"/>
        <end position="622"/>
    </location>
</feature>
<evidence type="ECO:0000256" key="1">
    <source>
        <dbReference type="SAM" id="MobiDB-lite"/>
    </source>
</evidence>
<reference evidence="2 3" key="1">
    <citation type="journal article" date="2016" name="Mol. Biol. Evol.">
        <title>Comparative Genomics of Early-Diverging Mushroom-Forming Fungi Provides Insights into the Origins of Lignocellulose Decay Capabilities.</title>
        <authorList>
            <person name="Nagy L.G."/>
            <person name="Riley R."/>
            <person name="Tritt A."/>
            <person name="Adam C."/>
            <person name="Daum C."/>
            <person name="Floudas D."/>
            <person name="Sun H."/>
            <person name="Yadav J.S."/>
            <person name="Pangilinan J."/>
            <person name="Larsson K.H."/>
            <person name="Matsuura K."/>
            <person name="Barry K."/>
            <person name="Labutti K."/>
            <person name="Kuo R."/>
            <person name="Ohm R.A."/>
            <person name="Bhattacharya S.S."/>
            <person name="Shirouzu T."/>
            <person name="Yoshinaga Y."/>
            <person name="Martin F.M."/>
            <person name="Grigoriev I.V."/>
            <person name="Hibbett D.S."/>
        </authorList>
    </citation>
    <scope>NUCLEOTIDE SEQUENCE [LARGE SCALE GENOMIC DNA]</scope>
    <source>
        <strain evidence="2 3">CBS 109695</strain>
    </source>
</reference>
<sequence>MRAGDAFCADNQNVQQGNTKMQASGVLIVQRYSASPHRQGVSSDPDPSPTPSQCSQLLLSSTFPNSGDIGITAFSIKVLNTIVSGNMPSSSNIAVESLKNVPYAEIRRDFNILRKDTGRFCDSGKPATPAFVAHVIRRWKTFVSPNTPPYGFNCPPYDPLSDYIHLLLVGMSTVLGRADRKQAVTVSSHMAPLWPDIWIWLRTFHAHAHNLGGAFNRTRGFVLVSRMLFCIDLFDPPTPLCTVVTETEGVFEMMAAMWIEEGREVSGKLGFKASGLLVLPHYRTTLPGVLSQILAKCDGSADAVCAILLCRIRNNAKQVEPDWVCLGQDFEHLLIQLPLERPDTPGSAILRQALLSHPTFANVMVDILSALLAVKNSQSKLAEALPLPLVVILRHFRIKGYDCVAQLNGTNVISIIAGLAHTYGSDEDVVQTSCDLLQTIIGRFTIYHAVFFATMENLPSVVDIITIKGRGRIGHNILALYSRVDEYMDISRTQTQHSFCCGFPQRPTANASFADVQAASSYYTVARAVRKNTGASNIRSFAQKCALPVECDAHPEPINLSGPSLRFLTKVIAHDCLNLSPEERKPFERRPSTRRAVNDLRRKNDSPEQKQRQNESLSDKDERLIDKIGRDMHDLLVKDETERQADLIERHERASRRYALLLNYDKALPERINVEVLDLEDPSAISDLLKNAPGLKTSETWRETWAPAVTALSPPATLQHIIPLLVLLPWAWDSEPQVMTAVCILHGSGPSHAYRTMGDPHIRWLHRI</sequence>
<name>A0A166E9K3_9AGAM</name>